<dbReference type="GO" id="GO:0070971">
    <property type="term" value="C:endoplasmic reticulum exit site"/>
    <property type="evidence" value="ECO:0007669"/>
    <property type="project" value="TreeGrafter"/>
</dbReference>
<dbReference type="Pfam" id="PF04810">
    <property type="entry name" value="zf-Sec23_Sec24"/>
    <property type="match status" value="1"/>
</dbReference>
<dbReference type="GO" id="GO:0008270">
    <property type="term" value="F:zinc ion binding"/>
    <property type="evidence" value="ECO:0007669"/>
    <property type="project" value="InterPro"/>
</dbReference>
<dbReference type="SUPFAM" id="SSF53300">
    <property type="entry name" value="vWA-like"/>
    <property type="match status" value="1"/>
</dbReference>
<dbReference type="InterPro" id="IPR036465">
    <property type="entry name" value="vWFA_dom_sf"/>
</dbReference>
<dbReference type="Gene3D" id="2.30.30.380">
    <property type="entry name" value="Zn-finger domain of Sec23/24"/>
    <property type="match status" value="1"/>
</dbReference>
<protein>
    <recommendedName>
        <fullName evidence="8">Sec24AB-like protein</fullName>
    </recommendedName>
</protein>
<dbReference type="Gene3D" id="3.40.50.410">
    <property type="entry name" value="von Willebrand factor, type A domain"/>
    <property type="match status" value="1"/>
</dbReference>
<evidence type="ECO:0000313" key="6">
    <source>
        <dbReference type="EMBL" id="CAF5176918.1"/>
    </source>
</evidence>
<evidence type="ECO:0008006" key="8">
    <source>
        <dbReference type="Google" id="ProtNLM"/>
    </source>
</evidence>
<dbReference type="GO" id="GO:0006886">
    <property type="term" value="P:intracellular protein transport"/>
    <property type="evidence" value="ECO:0007669"/>
    <property type="project" value="InterPro"/>
</dbReference>
<name>A0A8S3H6F4_9BILA</name>
<dbReference type="Proteomes" id="UP000676336">
    <property type="component" value="Unassembled WGS sequence"/>
</dbReference>
<dbReference type="PANTHER" id="PTHR13803">
    <property type="entry name" value="SEC24-RELATED PROTEIN"/>
    <property type="match status" value="1"/>
</dbReference>
<accession>A0A8S3H6F4</accession>
<sequence>ANNQQMNGPTPNNNNNLVDLLKIKSVISPFVEEPPMTPLVNEETQQMSCSPEVMRCSLNVIPQTKDLLNKSRLPLGVLIHPFKDLESLSVIQGTKIVRCDACKSYINPFVTLLDNTRWRCSICFRNNELPQEFLYDPATKTYGDPSRRPEVRFGTVEYTATSDYMARPPQPAMYLFLLDVSHNAIQTGYLQSFCDVLFENLSNLPGDARTKIGFLTYDSRIHFYDLSDSQNGTFRIMVAPDLENVESKLDEILPIPDGLMVILSECRPIVEAFLNELPKVYQNNHETDS</sequence>
<feature type="domain" description="Zinc finger Sec23/Sec24-type" evidence="4">
    <location>
        <begin position="96"/>
        <end position="133"/>
    </location>
</feature>
<dbReference type="InterPro" id="IPR006895">
    <property type="entry name" value="Znf_Sec23_Sec24"/>
</dbReference>
<dbReference type="GO" id="GO:0000149">
    <property type="term" value="F:SNARE binding"/>
    <property type="evidence" value="ECO:0007669"/>
    <property type="project" value="TreeGrafter"/>
</dbReference>
<reference evidence="6" key="1">
    <citation type="submission" date="2021-02" db="EMBL/GenBank/DDBJ databases">
        <authorList>
            <person name="Nowell W R."/>
        </authorList>
    </citation>
    <scope>NUCLEOTIDE SEQUENCE</scope>
</reference>
<evidence type="ECO:0000259" key="5">
    <source>
        <dbReference type="Pfam" id="PF04811"/>
    </source>
</evidence>
<evidence type="ECO:0000256" key="3">
    <source>
        <dbReference type="ARBA" id="ARBA00023034"/>
    </source>
</evidence>
<dbReference type="AlphaFoldDB" id="A0A8S3H6F4"/>
<gene>
    <name evidence="6" type="ORF">SMN809_LOCUS67736</name>
</gene>
<dbReference type="Gene3D" id="2.60.40.1670">
    <property type="entry name" value="beta-sandwich domain of Sec23/24"/>
    <property type="match status" value="1"/>
</dbReference>
<dbReference type="GO" id="GO:0090110">
    <property type="term" value="P:COPII-coated vesicle cargo loading"/>
    <property type="evidence" value="ECO:0007669"/>
    <property type="project" value="TreeGrafter"/>
</dbReference>
<dbReference type="InterPro" id="IPR006896">
    <property type="entry name" value="Sec23/24_trunk_dom"/>
</dbReference>
<evidence type="ECO:0000256" key="1">
    <source>
        <dbReference type="ARBA" id="ARBA00004394"/>
    </source>
</evidence>
<dbReference type="GO" id="GO:0030127">
    <property type="term" value="C:COPII vesicle coat"/>
    <property type="evidence" value="ECO:0007669"/>
    <property type="project" value="InterPro"/>
</dbReference>
<dbReference type="Pfam" id="PF04811">
    <property type="entry name" value="Sec23_trunk"/>
    <property type="match status" value="1"/>
</dbReference>
<keyword evidence="3" id="KW-0333">Golgi apparatus</keyword>
<dbReference type="PANTHER" id="PTHR13803:SF39">
    <property type="entry name" value="SECRETORY 24AB, ISOFORM A"/>
    <property type="match status" value="1"/>
</dbReference>
<feature type="non-terminal residue" evidence="6">
    <location>
        <position position="289"/>
    </location>
</feature>
<comment type="subcellular location">
    <subcellularLocation>
        <location evidence="1">Golgi apparatus membrane</location>
    </subcellularLocation>
</comment>
<comment type="caution">
    <text evidence="6">The sequence shown here is derived from an EMBL/GenBank/DDBJ whole genome shotgun (WGS) entry which is preliminary data.</text>
</comment>
<dbReference type="SUPFAM" id="SSF81995">
    <property type="entry name" value="beta-sandwich domain of Sec23/24"/>
    <property type="match status" value="1"/>
</dbReference>
<comment type="similarity">
    <text evidence="2">Belongs to the SEC23/SEC24 family. SEC24 subfamily.</text>
</comment>
<feature type="domain" description="Sec23/Sec24 trunk" evidence="5">
    <location>
        <begin position="169"/>
        <end position="288"/>
    </location>
</feature>
<evidence type="ECO:0000259" key="4">
    <source>
        <dbReference type="Pfam" id="PF04810"/>
    </source>
</evidence>
<dbReference type="GO" id="GO:0000139">
    <property type="term" value="C:Golgi membrane"/>
    <property type="evidence" value="ECO:0007669"/>
    <property type="project" value="UniProtKB-SubCell"/>
</dbReference>
<organism evidence="6 7">
    <name type="scientific">Rotaria magnacalcarata</name>
    <dbReference type="NCBI Taxonomy" id="392030"/>
    <lineage>
        <taxon>Eukaryota</taxon>
        <taxon>Metazoa</taxon>
        <taxon>Spiralia</taxon>
        <taxon>Gnathifera</taxon>
        <taxon>Rotifera</taxon>
        <taxon>Eurotatoria</taxon>
        <taxon>Bdelloidea</taxon>
        <taxon>Philodinida</taxon>
        <taxon>Philodinidae</taxon>
        <taxon>Rotaria</taxon>
    </lineage>
</organism>
<dbReference type="SUPFAM" id="SSF82919">
    <property type="entry name" value="Zn-finger domain of Sec23/24"/>
    <property type="match status" value="1"/>
</dbReference>
<evidence type="ECO:0000313" key="7">
    <source>
        <dbReference type="Proteomes" id="UP000676336"/>
    </source>
</evidence>
<dbReference type="InterPro" id="IPR050550">
    <property type="entry name" value="SEC23_SEC24_subfamily"/>
</dbReference>
<feature type="non-terminal residue" evidence="6">
    <location>
        <position position="1"/>
    </location>
</feature>
<dbReference type="InterPro" id="IPR036174">
    <property type="entry name" value="Znf_Sec23_Sec24_sf"/>
</dbReference>
<dbReference type="EMBL" id="CAJOBI010315945">
    <property type="protein sequence ID" value="CAF5176918.1"/>
    <property type="molecule type" value="Genomic_DNA"/>
</dbReference>
<proteinExistence type="inferred from homology"/>
<evidence type="ECO:0000256" key="2">
    <source>
        <dbReference type="ARBA" id="ARBA00008334"/>
    </source>
</evidence>